<evidence type="ECO:0000313" key="3">
    <source>
        <dbReference type="Proteomes" id="UP000253918"/>
    </source>
</evidence>
<reference evidence="2 3" key="1">
    <citation type="submission" date="2018-07" db="EMBL/GenBank/DDBJ databases">
        <title>a novel species of Sphingomonas isolated from the rhizosphere soil of Araceae plant.</title>
        <authorList>
            <person name="Zhiyong W."/>
            <person name="Qinglan Z."/>
            <person name="Zhiwei F."/>
            <person name="Ding X."/>
            <person name="Gejiao W."/>
            <person name="Shixue Z."/>
        </authorList>
    </citation>
    <scope>NUCLEOTIDE SEQUENCE [LARGE SCALE GENOMIC DNA]</scope>
    <source>
        <strain evidence="2 3">WZY 27</strain>
    </source>
</reference>
<keyword evidence="3" id="KW-1185">Reference proteome</keyword>
<sequence>MKPPVIALLSCLIGTPAAAQSIAAVPAAEAASKADPFSDAAAVDDGALGRIAGREDTGAQIAIADQRNTVSGNSVSGQSVTGNIVIDGNAFQNLQGLAVISANSGNNVAINSAMNVTVNLAPRP</sequence>
<comment type="caution">
    <text evidence="2">The sequence shown here is derived from an EMBL/GenBank/DDBJ whole genome shotgun (WGS) entry which is preliminary data.</text>
</comment>
<keyword evidence="1" id="KW-0732">Signal</keyword>
<gene>
    <name evidence="2" type="ORF">DVW87_00875</name>
</gene>
<proteinExistence type="predicted"/>
<evidence type="ECO:0000313" key="2">
    <source>
        <dbReference type="EMBL" id="RDE06317.1"/>
    </source>
</evidence>
<dbReference type="Proteomes" id="UP000253918">
    <property type="component" value="Unassembled WGS sequence"/>
</dbReference>
<protein>
    <submittedName>
        <fullName evidence="2">Uncharacterized protein</fullName>
    </submittedName>
</protein>
<name>A0A369VXI8_9SPHN</name>
<evidence type="ECO:0000256" key="1">
    <source>
        <dbReference type="SAM" id="SignalP"/>
    </source>
</evidence>
<dbReference type="OrthoDB" id="7585370at2"/>
<dbReference type="AlphaFoldDB" id="A0A369VXI8"/>
<feature type="signal peptide" evidence="1">
    <location>
        <begin position="1"/>
        <end position="19"/>
    </location>
</feature>
<dbReference type="EMBL" id="QQNB01000001">
    <property type="protein sequence ID" value="RDE06317.1"/>
    <property type="molecule type" value="Genomic_DNA"/>
</dbReference>
<feature type="chain" id="PRO_5016620661" evidence="1">
    <location>
        <begin position="20"/>
        <end position="124"/>
    </location>
</feature>
<organism evidence="2 3">
    <name type="scientific">Sphingomonas aracearum</name>
    <dbReference type="NCBI Taxonomy" id="2283317"/>
    <lineage>
        <taxon>Bacteria</taxon>
        <taxon>Pseudomonadati</taxon>
        <taxon>Pseudomonadota</taxon>
        <taxon>Alphaproteobacteria</taxon>
        <taxon>Sphingomonadales</taxon>
        <taxon>Sphingomonadaceae</taxon>
        <taxon>Sphingomonas</taxon>
    </lineage>
</organism>
<dbReference type="RefSeq" id="WP_114685898.1">
    <property type="nucleotide sequence ID" value="NZ_QQNB01000001.1"/>
</dbReference>
<accession>A0A369VXI8</accession>